<reference evidence="2" key="1">
    <citation type="journal article" date="2017" name="Genome Biol.">
        <title>Comparative genomics reveals high biological diversity and specific adaptations in the industrially and medically important fungal genus Aspergillus.</title>
        <authorList>
            <person name="de Vries R.P."/>
            <person name="Riley R."/>
            <person name="Wiebenga A."/>
            <person name="Aguilar-Osorio G."/>
            <person name="Amillis S."/>
            <person name="Uchima C.A."/>
            <person name="Anderluh G."/>
            <person name="Asadollahi M."/>
            <person name="Askin M."/>
            <person name="Barry K."/>
            <person name="Battaglia E."/>
            <person name="Bayram O."/>
            <person name="Benocci T."/>
            <person name="Braus-Stromeyer S.A."/>
            <person name="Caldana C."/>
            <person name="Canovas D."/>
            <person name="Cerqueira G.C."/>
            <person name="Chen F."/>
            <person name="Chen W."/>
            <person name="Choi C."/>
            <person name="Clum A."/>
            <person name="Dos Santos R.A."/>
            <person name="Damasio A.R."/>
            <person name="Diallinas G."/>
            <person name="Emri T."/>
            <person name="Fekete E."/>
            <person name="Flipphi M."/>
            <person name="Freyberg S."/>
            <person name="Gallo A."/>
            <person name="Gournas C."/>
            <person name="Habgood R."/>
            <person name="Hainaut M."/>
            <person name="Harispe M.L."/>
            <person name="Henrissat B."/>
            <person name="Hilden K.S."/>
            <person name="Hope R."/>
            <person name="Hossain A."/>
            <person name="Karabika E."/>
            <person name="Karaffa L."/>
            <person name="Karanyi Z."/>
            <person name="Krasevec N."/>
            <person name="Kuo A."/>
            <person name="Kusch H."/>
            <person name="LaButti K."/>
            <person name="Lagendijk E.L."/>
            <person name="Lapidus A."/>
            <person name="Levasseur A."/>
            <person name="Lindquist E."/>
            <person name="Lipzen A."/>
            <person name="Logrieco A.F."/>
            <person name="MacCabe A."/>
            <person name="Maekelae M.R."/>
            <person name="Malavazi I."/>
            <person name="Melin P."/>
            <person name="Meyer V."/>
            <person name="Mielnichuk N."/>
            <person name="Miskei M."/>
            <person name="Molnar A.P."/>
            <person name="Mule G."/>
            <person name="Ngan C.Y."/>
            <person name="Orejas M."/>
            <person name="Orosz E."/>
            <person name="Ouedraogo J.P."/>
            <person name="Overkamp K.M."/>
            <person name="Park H.-S."/>
            <person name="Perrone G."/>
            <person name="Piumi F."/>
            <person name="Punt P.J."/>
            <person name="Ram A.F."/>
            <person name="Ramon A."/>
            <person name="Rauscher S."/>
            <person name="Record E."/>
            <person name="Riano-Pachon D.M."/>
            <person name="Robert V."/>
            <person name="Roehrig J."/>
            <person name="Ruller R."/>
            <person name="Salamov A."/>
            <person name="Salih N.S."/>
            <person name="Samson R.A."/>
            <person name="Sandor E."/>
            <person name="Sanguinetti M."/>
            <person name="Schuetze T."/>
            <person name="Sepcic K."/>
            <person name="Shelest E."/>
            <person name="Sherlock G."/>
            <person name="Sophianopoulou V."/>
            <person name="Squina F.M."/>
            <person name="Sun H."/>
            <person name="Susca A."/>
            <person name="Todd R.B."/>
            <person name="Tsang A."/>
            <person name="Unkles S.E."/>
            <person name="van de Wiele N."/>
            <person name="van Rossen-Uffink D."/>
            <person name="Oliveira J.V."/>
            <person name="Vesth T.C."/>
            <person name="Visser J."/>
            <person name="Yu J.-H."/>
            <person name="Zhou M."/>
            <person name="Andersen M.R."/>
            <person name="Archer D.B."/>
            <person name="Baker S.E."/>
            <person name="Benoit I."/>
            <person name="Brakhage A.A."/>
            <person name="Braus G.H."/>
            <person name="Fischer R."/>
            <person name="Frisvad J.C."/>
            <person name="Goldman G.H."/>
            <person name="Houbraken J."/>
            <person name="Oakley B."/>
            <person name="Pocsi I."/>
            <person name="Scazzocchio C."/>
            <person name="Seiboth B."/>
            <person name="vanKuyk P.A."/>
            <person name="Wortman J."/>
            <person name="Dyer P.S."/>
            <person name="Grigoriev I.V."/>
        </authorList>
    </citation>
    <scope>NUCLEOTIDE SEQUENCE [LARGE SCALE GENOMIC DNA]</scope>
    <source>
        <strain evidence="2">CBS 101740 / IMI 381727 / IBT 21946</strain>
    </source>
</reference>
<dbReference type="AlphaFoldDB" id="A0A1L9UA42"/>
<dbReference type="GeneID" id="93575273"/>
<protein>
    <submittedName>
        <fullName evidence="1">Uncharacterized protein</fullName>
    </submittedName>
</protein>
<dbReference type="VEuPathDB" id="FungiDB:ASPBRDRAFT_304662"/>
<name>A0A1L9UA42_ASPBC</name>
<dbReference type="EMBL" id="KV878690">
    <property type="protein sequence ID" value="OJJ68545.1"/>
    <property type="molecule type" value="Genomic_DNA"/>
</dbReference>
<organism evidence="1 2">
    <name type="scientific">Aspergillus brasiliensis (strain CBS 101740 / IMI 381727 / IBT 21946)</name>
    <dbReference type="NCBI Taxonomy" id="767769"/>
    <lineage>
        <taxon>Eukaryota</taxon>
        <taxon>Fungi</taxon>
        <taxon>Dikarya</taxon>
        <taxon>Ascomycota</taxon>
        <taxon>Pezizomycotina</taxon>
        <taxon>Eurotiomycetes</taxon>
        <taxon>Eurotiomycetidae</taxon>
        <taxon>Eurotiales</taxon>
        <taxon>Aspergillaceae</taxon>
        <taxon>Aspergillus</taxon>
        <taxon>Aspergillus subgen. Circumdati</taxon>
    </lineage>
</organism>
<proteinExistence type="predicted"/>
<evidence type="ECO:0000313" key="1">
    <source>
        <dbReference type="EMBL" id="OJJ68545.1"/>
    </source>
</evidence>
<evidence type="ECO:0000313" key="2">
    <source>
        <dbReference type="Proteomes" id="UP000184499"/>
    </source>
</evidence>
<dbReference type="RefSeq" id="XP_067475794.1">
    <property type="nucleotide sequence ID" value="XM_067622785.1"/>
</dbReference>
<gene>
    <name evidence="1" type="ORF">ASPBRDRAFT_304662</name>
</gene>
<keyword evidence="2" id="KW-1185">Reference proteome</keyword>
<sequence length="181" mass="20512">MYILQVLLRQETRMIRGAPNNDRYRRLKYLKVESIHSSILSHDPTDQRLHPSDGLLSSSESTAESWKEAFFLCLSGSPRFCMQPLTRIPRQGKVASFGGCAPISVRRRTSRDREEGSDRLHCTIHVTVEVSGQPWKDCEIDPGWFEGKQSYCGMGGGHGGTIVVLIYAKWRAFPTTNYLVH</sequence>
<accession>A0A1L9UA42</accession>
<dbReference type="Proteomes" id="UP000184499">
    <property type="component" value="Unassembled WGS sequence"/>
</dbReference>